<dbReference type="Proteomes" id="UP000038204">
    <property type="component" value="Unassembled WGS sequence"/>
</dbReference>
<dbReference type="NCBIfam" id="TIGR03407">
    <property type="entry name" value="urea_ABC_UrtA"/>
    <property type="match status" value="1"/>
</dbReference>
<reference evidence="3 4" key="1">
    <citation type="submission" date="2015-03" db="EMBL/GenBank/DDBJ databases">
        <authorList>
            <person name="Murphy D."/>
        </authorList>
    </citation>
    <scope>NUCLEOTIDE SEQUENCE [LARGE SCALE GENOMIC DNA]</scope>
    <source>
        <strain evidence="3 4">Y233</strain>
    </source>
</reference>
<gene>
    <name evidence="3" type="primary">livK1</name>
    <name evidence="3" type="ORF">ERS008667_01663</name>
</gene>
<dbReference type="InterPro" id="IPR000709">
    <property type="entry name" value="Leu_Ile_Val-bd"/>
</dbReference>
<keyword evidence="2" id="KW-0732">Signal</keyword>
<dbReference type="PANTHER" id="PTHR47628:SF1">
    <property type="entry name" value="ALIPHATIC AMIDASE EXPRESSION-REGULATING PROTEIN"/>
    <property type="match status" value="1"/>
</dbReference>
<protein>
    <submittedName>
        <fullName evidence="3">Substrate-binding periplasmic transport protein</fullName>
    </submittedName>
</protein>
<dbReference type="PRINTS" id="PR00337">
    <property type="entry name" value="LEUILEVALBP"/>
</dbReference>
<dbReference type="EMBL" id="CQBK01000010">
    <property type="protein sequence ID" value="CNH84097.1"/>
    <property type="molecule type" value="Genomic_DNA"/>
</dbReference>
<dbReference type="PANTHER" id="PTHR47628">
    <property type="match status" value="1"/>
</dbReference>
<dbReference type="Gene3D" id="3.40.50.2300">
    <property type="match status" value="2"/>
</dbReference>
<evidence type="ECO:0000313" key="4">
    <source>
        <dbReference type="Proteomes" id="UP000038204"/>
    </source>
</evidence>
<evidence type="ECO:0000313" key="3">
    <source>
        <dbReference type="EMBL" id="CNH84097.1"/>
    </source>
</evidence>
<feature type="compositionally biased region" description="Basic and acidic residues" evidence="1">
    <location>
        <begin position="410"/>
        <end position="422"/>
    </location>
</feature>
<dbReference type="CDD" id="cd06355">
    <property type="entry name" value="PBP1_FmdD-like"/>
    <property type="match status" value="1"/>
</dbReference>
<feature type="signal peptide" evidence="2">
    <location>
        <begin position="1"/>
        <end position="27"/>
    </location>
</feature>
<accession>A0A0T9PVQ3</accession>
<organism evidence="3 4">
    <name type="scientific">Yersinia similis</name>
    <dbReference type="NCBI Taxonomy" id="367190"/>
    <lineage>
        <taxon>Bacteria</taxon>
        <taxon>Pseudomonadati</taxon>
        <taxon>Pseudomonadota</taxon>
        <taxon>Gammaproteobacteria</taxon>
        <taxon>Enterobacterales</taxon>
        <taxon>Yersiniaceae</taxon>
        <taxon>Yersinia</taxon>
    </lineage>
</organism>
<feature type="region of interest" description="Disordered" evidence="1">
    <location>
        <begin position="403"/>
        <end position="422"/>
    </location>
</feature>
<evidence type="ECO:0000256" key="2">
    <source>
        <dbReference type="SAM" id="SignalP"/>
    </source>
</evidence>
<feature type="chain" id="PRO_5006694870" evidence="2">
    <location>
        <begin position="28"/>
        <end position="422"/>
    </location>
</feature>
<dbReference type="SUPFAM" id="SSF53822">
    <property type="entry name" value="Periplasmic binding protein-like I"/>
    <property type="match status" value="1"/>
</dbReference>
<dbReference type="InterPro" id="IPR028082">
    <property type="entry name" value="Peripla_BP_I"/>
</dbReference>
<dbReference type="InterPro" id="IPR017777">
    <property type="entry name" value="ABC_urea-bd_UrtA"/>
</dbReference>
<name>A0A0T9PVQ3_9GAMM</name>
<dbReference type="RefSeq" id="WP_042818913.1">
    <property type="nucleotide sequence ID" value="NZ_CPZI01000004.1"/>
</dbReference>
<dbReference type="Pfam" id="PF13433">
    <property type="entry name" value="Peripla_BP_5"/>
    <property type="match status" value="1"/>
</dbReference>
<evidence type="ECO:0000256" key="1">
    <source>
        <dbReference type="SAM" id="MobiDB-lite"/>
    </source>
</evidence>
<sequence length="422" mass="46266">MQRRNLIKVFALSASFISMGMAFSTLAADTIKVGILHSLSGTMAISETPLKDMALMSIDDINAHGGVLGKQLEPVIVDPASNWPLFAEKARQLLTQDKVAVVFGGWTSVSRKSVLPVFEELNGLLFYPVQYEGEEMSPNVFYTGAAPNQQAIPAVEYLLSEEGGAAKRFILLGTDYVYPRTTNKILRAFLHTKGIEDKDIEEVYTPFGYSDYQTIVGNIKKFSAGGKTAVISTINGDSNVPFYKELANQGIKATDVPVIAFSVGEEELRGIDTKPLVGNLAAWNYFQSVDNPTNKQFVEHWKAYAKANKLPNADSAVTNDPMEATWVGMHMWAQAVEKAQSTDVDKVRAAMAGQTYAAPSGFTLTMDQTNHHLHKPVMIGEIEADGQFNVVWQTDAPIRAQPWSPFIAGNDKKPDHPVKSSQ</sequence>
<dbReference type="AlphaFoldDB" id="A0A0T9PVQ3"/>
<dbReference type="GO" id="GO:0006865">
    <property type="term" value="P:amino acid transport"/>
    <property type="evidence" value="ECO:0007669"/>
    <property type="project" value="InterPro"/>
</dbReference>
<proteinExistence type="predicted"/>